<dbReference type="AlphaFoldDB" id="A0A6M9PUH7"/>
<evidence type="ECO:0000313" key="7">
    <source>
        <dbReference type="Proteomes" id="UP000503312"/>
    </source>
</evidence>
<protein>
    <recommendedName>
        <fullName evidence="3">Flagellin</fullName>
    </recommendedName>
</protein>
<dbReference type="Gene3D" id="1.20.1330.10">
    <property type="entry name" value="f41 fragment of flagellin, N-terminal domain"/>
    <property type="match status" value="1"/>
</dbReference>
<keyword evidence="2 3" id="KW-0975">Bacterial flagellum</keyword>
<feature type="domain" description="Flagellin N-terminal" evidence="4">
    <location>
        <begin position="8"/>
        <end position="125"/>
    </location>
</feature>
<dbReference type="SUPFAM" id="SSF64518">
    <property type="entry name" value="Phase 1 flagellin"/>
    <property type="match status" value="1"/>
</dbReference>
<gene>
    <name evidence="6" type="ORF">DCO17_03155</name>
</gene>
<comment type="subcellular location">
    <subcellularLocation>
        <location evidence="3">Secreted</location>
    </subcellularLocation>
    <subcellularLocation>
        <location evidence="3">Bacterial flagellum</location>
    </subcellularLocation>
</comment>
<keyword evidence="7" id="KW-1185">Reference proteome</keyword>
<dbReference type="KEGG" id="ptrp:DCO17_03155"/>
<organism evidence="6 7">
    <name type="scientific">Polynucleobacter tropicus</name>
    <dbReference type="NCBI Taxonomy" id="1743174"/>
    <lineage>
        <taxon>Bacteria</taxon>
        <taxon>Pseudomonadati</taxon>
        <taxon>Pseudomonadota</taxon>
        <taxon>Betaproteobacteria</taxon>
        <taxon>Burkholderiales</taxon>
        <taxon>Burkholderiaceae</taxon>
        <taxon>Polynucleobacter</taxon>
    </lineage>
</organism>
<sequence length="289" mass="31265">MMSVRFSSNQVVDAGVQGMDNALADAMSWNKKVTSGKQYSTASDNAYAVSRGVRLDFDISRLDMFKANQNFVASSHANAQTQMDSLINEMNKLKQLFVQSRDGSLNPSNYKALQVQAEQIRDAMKDQMVARDATGNPIFNETVNQVQIEPNVMVASGVKFDDVFGSGGSLAHPENASLYQNIDNFVTYLGEMASGIQPTRAQNVVSDGLNASFDQMTMAEQRSGGVALQVDNAKNAMTAFGTQMAASQSALLDTDMAAATASYTRAQTLLNAAQAMFARLQQSNLFSKL</sequence>
<proteinExistence type="inferred from homology"/>
<dbReference type="Pfam" id="PF00700">
    <property type="entry name" value="Flagellin_C"/>
    <property type="match status" value="1"/>
</dbReference>
<dbReference type="Proteomes" id="UP000503312">
    <property type="component" value="Chromosome"/>
</dbReference>
<dbReference type="Pfam" id="PF00669">
    <property type="entry name" value="Flagellin_N"/>
    <property type="match status" value="1"/>
</dbReference>
<name>A0A6M9PUH7_9BURK</name>
<dbReference type="GO" id="GO:0005198">
    <property type="term" value="F:structural molecule activity"/>
    <property type="evidence" value="ECO:0007669"/>
    <property type="project" value="UniProtKB-UniRule"/>
</dbReference>
<accession>A0A6M9PUH7</accession>
<dbReference type="InterPro" id="IPR046358">
    <property type="entry name" value="Flagellin_C"/>
</dbReference>
<dbReference type="InterPro" id="IPR001029">
    <property type="entry name" value="Flagellin_N"/>
</dbReference>
<feature type="domain" description="Flagellin C-terminal" evidence="5">
    <location>
        <begin position="215"/>
        <end position="285"/>
    </location>
</feature>
<dbReference type="PANTHER" id="PTHR42792">
    <property type="entry name" value="FLAGELLIN"/>
    <property type="match status" value="1"/>
</dbReference>
<evidence type="ECO:0000259" key="4">
    <source>
        <dbReference type="Pfam" id="PF00669"/>
    </source>
</evidence>
<evidence type="ECO:0000256" key="3">
    <source>
        <dbReference type="RuleBase" id="RU362073"/>
    </source>
</evidence>
<dbReference type="PANTHER" id="PTHR42792:SF1">
    <property type="entry name" value="FLAGELLAR HOOK-ASSOCIATED PROTEIN 3"/>
    <property type="match status" value="1"/>
</dbReference>
<dbReference type="EMBL" id="CP028942">
    <property type="protein sequence ID" value="QKM64319.1"/>
    <property type="molecule type" value="Genomic_DNA"/>
</dbReference>
<dbReference type="InterPro" id="IPR001492">
    <property type="entry name" value="Flagellin"/>
</dbReference>
<dbReference type="GO" id="GO:0005576">
    <property type="term" value="C:extracellular region"/>
    <property type="evidence" value="ECO:0007669"/>
    <property type="project" value="UniProtKB-SubCell"/>
</dbReference>
<dbReference type="GO" id="GO:0009288">
    <property type="term" value="C:bacterial-type flagellum"/>
    <property type="evidence" value="ECO:0007669"/>
    <property type="project" value="UniProtKB-SubCell"/>
</dbReference>
<evidence type="ECO:0000256" key="1">
    <source>
        <dbReference type="ARBA" id="ARBA00005709"/>
    </source>
</evidence>
<evidence type="ECO:0000256" key="2">
    <source>
        <dbReference type="ARBA" id="ARBA00023143"/>
    </source>
</evidence>
<comment type="similarity">
    <text evidence="1 3">Belongs to the bacterial flagellin family.</text>
</comment>
<evidence type="ECO:0000313" key="6">
    <source>
        <dbReference type="EMBL" id="QKM64319.1"/>
    </source>
</evidence>
<evidence type="ECO:0000259" key="5">
    <source>
        <dbReference type="Pfam" id="PF00700"/>
    </source>
</evidence>
<comment type="function">
    <text evidence="3">Flagellin is the subunit protein which polymerizes to form the filaments of bacterial flagella.</text>
</comment>
<keyword evidence="3" id="KW-0964">Secreted</keyword>
<reference evidence="6 7" key="1">
    <citation type="submission" date="2018-04" db="EMBL/GenBank/DDBJ databases">
        <title>Polynucleobacter sp. UH21B genome.</title>
        <authorList>
            <person name="Hahn M.W."/>
        </authorList>
    </citation>
    <scope>NUCLEOTIDE SEQUENCE [LARGE SCALE GENOMIC DNA]</scope>
    <source>
        <strain evidence="6 7">MWH-UH21B</strain>
    </source>
</reference>